<feature type="transmembrane region" description="Helical" evidence="7">
    <location>
        <begin position="296"/>
        <end position="314"/>
    </location>
</feature>
<dbReference type="OrthoDB" id="9762826at2"/>
<keyword evidence="3" id="KW-0597">Phosphoprotein</keyword>
<organism evidence="9 10">
    <name type="scientific">Intestinimonas butyriciproducens</name>
    <dbReference type="NCBI Taxonomy" id="1297617"/>
    <lineage>
        <taxon>Bacteria</taxon>
        <taxon>Bacillati</taxon>
        <taxon>Bacillota</taxon>
        <taxon>Clostridia</taxon>
        <taxon>Eubacteriales</taxon>
        <taxon>Intestinimonas</taxon>
    </lineage>
</organism>
<comment type="caution">
    <text evidence="9">The sequence shown here is derived from an EMBL/GenBank/DDBJ whole genome shotgun (WGS) entry which is preliminary data.</text>
</comment>
<feature type="domain" description="Histidine kinase" evidence="8">
    <location>
        <begin position="330"/>
        <end position="543"/>
    </location>
</feature>
<dbReference type="FunFam" id="1.10.287.130:FF:000001">
    <property type="entry name" value="Two-component sensor histidine kinase"/>
    <property type="match status" value="1"/>
</dbReference>
<evidence type="ECO:0000256" key="6">
    <source>
        <dbReference type="ARBA" id="ARBA00023012"/>
    </source>
</evidence>
<dbReference type="Proteomes" id="UP000245778">
    <property type="component" value="Unassembled WGS sequence"/>
</dbReference>
<evidence type="ECO:0000256" key="2">
    <source>
        <dbReference type="ARBA" id="ARBA00012438"/>
    </source>
</evidence>
<evidence type="ECO:0000256" key="4">
    <source>
        <dbReference type="ARBA" id="ARBA00022679"/>
    </source>
</evidence>
<dbReference type="PANTHER" id="PTHR43547:SF2">
    <property type="entry name" value="HYBRID SIGNAL TRANSDUCTION HISTIDINE KINASE C"/>
    <property type="match status" value="1"/>
</dbReference>
<dbReference type="SMART" id="SM00387">
    <property type="entry name" value="HATPase_c"/>
    <property type="match status" value="1"/>
</dbReference>
<evidence type="ECO:0000256" key="3">
    <source>
        <dbReference type="ARBA" id="ARBA00022553"/>
    </source>
</evidence>
<comment type="catalytic activity">
    <reaction evidence="1">
        <text>ATP + protein L-histidine = ADP + protein N-phospho-L-histidine.</text>
        <dbReference type="EC" id="2.7.13.3"/>
    </reaction>
</comment>
<reference evidence="9 10" key="1">
    <citation type="submission" date="2018-04" db="EMBL/GenBank/DDBJ databases">
        <title>Genomic Encyclopedia of Type Strains, Phase IV (KMG-IV): sequencing the most valuable type-strain genomes for metagenomic binning, comparative biology and taxonomic classification.</title>
        <authorList>
            <person name="Goeker M."/>
        </authorList>
    </citation>
    <scope>NUCLEOTIDE SEQUENCE [LARGE SCALE GENOMIC DNA]</scope>
    <source>
        <strain evidence="9 10">DSM 26588</strain>
    </source>
</reference>
<proteinExistence type="predicted"/>
<dbReference type="InterPro" id="IPR036890">
    <property type="entry name" value="HATPase_C_sf"/>
</dbReference>
<evidence type="ECO:0000259" key="8">
    <source>
        <dbReference type="PROSITE" id="PS50109"/>
    </source>
</evidence>
<dbReference type="Gene3D" id="3.30.565.10">
    <property type="entry name" value="Histidine kinase-like ATPase, C-terminal domain"/>
    <property type="match status" value="1"/>
</dbReference>
<dbReference type="SUPFAM" id="SSF55874">
    <property type="entry name" value="ATPase domain of HSP90 chaperone/DNA topoisomerase II/histidine kinase"/>
    <property type="match status" value="1"/>
</dbReference>
<accession>A0A2U1BIK6</accession>
<dbReference type="SMART" id="SM00388">
    <property type="entry name" value="HisKA"/>
    <property type="match status" value="1"/>
</dbReference>
<dbReference type="RefSeq" id="WP_116722204.1">
    <property type="nucleotide sequence ID" value="NZ_CP011524.1"/>
</dbReference>
<dbReference type="Gene3D" id="1.10.287.130">
    <property type="match status" value="1"/>
</dbReference>
<dbReference type="PRINTS" id="PR00344">
    <property type="entry name" value="BCTRLSENSOR"/>
</dbReference>
<dbReference type="CDD" id="cd00082">
    <property type="entry name" value="HisKA"/>
    <property type="match status" value="1"/>
</dbReference>
<dbReference type="PROSITE" id="PS50109">
    <property type="entry name" value="HIS_KIN"/>
    <property type="match status" value="1"/>
</dbReference>
<name>A0A2U1BIK6_9FIRM</name>
<gene>
    <name evidence="9" type="ORF">C7373_1069</name>
</gene>
<dbReference type="CDD" id="cd00075">
    <property type="entry name" value="HATPase"/>
    <property type="match status" value="1"/>
</dbReference>
<evidence type="ECO:0000313" key="9">
    <source>
        <dbReference type="EMBL" id="PVY48504.1"/>
    </source>
</evidence>
<keyword evidence="5 9" id="KW-0418">Kinase</keyword>
<keyword evidence="4" id="KW-0808">Transferase</keyword>
<dbReference type="Pfam" id="PF02518">
    <property type="entry name" value="HATPase_c"/>
    <property type="match status" value="1"/>
</dbReference>
<protein>
    <recommendedName>
        <fullName evidence="2">histidine kinase</fullName>
        <ecNumber evidence="2">2.7.13.3</ecNumber>
    </recommendedName>
</protein>
<dbReference type="GO" id="GO:0000155">
    <property type="term" value="F:phosphorelay sensor kinase activity"/>
    <property type="evidence" value="ECO:0007669"/>
    <property type="project" value="InterPro"/>
</dbReference>
<dbReference type="EC" id="2.7.13.3" evidence="2"/>
<evidence type="ECO:0000256" key="1">
    <source>
        <dbReference type="ARBA" id="ARBA00000085"/>
    </source>
</evidence>
<evidence type="ECO:0000313" key="10">
    <source>
        <dbReference type="Proteomes" id="UP000245778"/>
    </source>
</evidence>
<sequence length="549" mass="59678">MRKLFWTVFLRTAAVFLAFWALMAGVISFRSLDAREASLRAEIRETLDWNLMNCQLVLEGTAAAVEKPALLADRMAACSPAAGSMGVFRIYDLDGTELARSPLTSGYFSLPGTGVYDYFLHFDPVLTDDEQLALARLLRADKDLCAFYGAEGGLYGEGDVDRPGLYGEVTGVVEHNVVYPQKLVYYFADGPLTLLDTDSAYFEGKTLTTLAFDAARLQSPLIWSDDPPELALQLFRQAQARVDSLVGSRGPSASWVGAVEGGAGYAHCGIVAPYDNLISAYGAAYPPLRLATHGLGLLYGSTFFFALLLAVLVARSQSRSLQRERDLTNAVAHELKTPLALVRSYAEGLSEDIAPEKREEYLSVIVEESDRMAALVGSLLDLSRLESGRARFQPVPVALDQVVRDVLRPLEHPARKKGITLSLTLEPCTLSGDREQLTRLVGNLASNALRHCAPRGEVRFLLRVEKGSALLRVENDGDPIPPEVLPRLFEPFYKADPARTRTQGGTGLGLALVQEITALHGGRCGADSLASGAAFWCTFPICQAPDSMV</sequence>
<dbReference type="PANTHER" id="PTHR43547">
    <property type="entry name" value="TWO-COMPONENT HISTIDINE KINASE"/>
    <property type="match status" value="1"/>
</dbReference>
<dbReference type="InterPro" id="IPR004358">
    <property type="entry name" value="Sig_transdc_His_kin-like_C"/>
</dbReference>
<evidence type="ECO:0000256" key="7">
    <source>
        <dbReference type="SAM" id="Phobius"/>
    </source>
</evidence>
<dbReference type="InterPro" id="IPR005467">
    <property type="entry name" value="His_kinase_dom"/>
</dbReference>
<keyword evidence="7" id="KW-1133">Transmembrane helix</keyword>
<dbReference type="InterPro" id="IPR003594">
    <property type="entry name" value="HATPase_dom"/>
</dbReference>
<dbReference type="EMBL" id="QEKK01000006">
    <property type="protein sequence ID" value="PVY48504.1"/>
    <property type="molecule type" value="Genomic_DNA"/>
</dbReference>
<keyword evidence="6" id="KW-0902">Two-component regulatory system</keyword>
<dbReference type="GeneID" id="93228316"/>
<dbReference type="InterPro" id="IPR003661">
    <property type="entry name" value="HisK_dim/P_dom"/>
</dbReference>
<dbReference type="AlphaFoldDB" id="A0A2U1BIK6"/>
<dbReference type="Pfam" id="PF00512">
    <property type="entry name" value="HisKA"/>
    <property type="match status" value="1"/>
</dbReference>
<evidence type="ECO:0000256" key="5">
    <source>
        <dbReference type="ARBA" id="ARBA00022777"/>
    </source>
</evidence>
<keyword evidence="7" id="KW-0472">Membrane</keyword>
<dbReference type="SUPFAM" id="SSF47384">
    <property type="entry name" value="Homodimeric domain of signal transducing histidine kinase"/>
    <property type="match status" value="1"/>
</dbReference>
<dbReference type="InterPro" id="IPR036097">
    <property type="entry name" value="HisK_dim/P_sf"/>
</dbReference>
<keyword evidence="7" id="KW-0812">Transmembrane</keyword>